<sequence length="608" mass="65184">MSAGEVNIHSIPRSKVADAFGSEPAPQSQENPAIKINVHSSFLTEESARGGVQAYMYALGLTPEDLHKAQICIASVWYEGNPCNVHLNDFGKIVKKGVQDAGMIGFQAATVGVSDNIGMGHDGMSYSLPSRDLIADSIETIMEAHRYDGSILLPACDKNMPGAMIAAARYNRPTLIIYGGAIQAGQRHLDCPALGAKAGDPLNIGSFYESYGGYIAGDVSKEQHDDVVRHACPSYGSCSGMFTANTMSSIMEAMGMTLPFSSSLPAVYPEKQQECARAGKYLRTLLEKNIRPLDIMTRPAFLNAITIAMVLCGSTNAVLHLLAVARAANVELSIDDFQIIADKTPVLADLQPSGKYVMEDVHKVGGTPAILKYLMEHGMIDGSIMTVTGKTMAENLQHAPTLDFTTQEVIRPLNNPMKATGHLRILKGNLSPRGAVAKITGKEGVYFSGKAMCFDQEQGALDAIAEHRLTKGTVVVLRYKGPKGGPGMPEMQVHPKLKVTGAIMGAGLGNDTALITDGRFSGASRGFVVGHVTPEAFVGGPIALVKDGDIVTIDAEKNTLSVDVSDEEFAKRREEWEKTGKREPRFKRGILFKYARDAADASEGAYTD</sequence>
<accession>A0ACC2VJV9</accession>
<evidence type="ECO:0000313" key="2">
    <source>
        <dbReference type="Proteomes" id="UP001230649"/>
    </source>
</evidence>
<evidence type="ECO:0000313" key="1">
    <source>
        <dbReference type="EMBL" id="KAJ9099363.1"/>
    </source>
</evidence>
<reference evidence="1" key="1">
    <citation type="submission" date="2023-04" db="EMBL/GenBank/DDBJ databases">
        <title>Draft Genome sequencing of Naganishia species isolated from polar environments using Oxford Nanopore Technology.</title>
        <authorList>
            <person name="Leo P."/>
            <person name="Venkateswaran K."/>
        </authorList>
    </citation>
    <scope>NUCLEOTIDE SEQUENCE</scope>
    <source>
        <strain evidence="1">MNA-CCFEE 5262</strain>
    </source>
</reference>
<dbReference type="Proteomes" id="UP001230649">
    <property type="component" value="Unassembled WGS sequence"/>
</dbReference>
<keyword evidence="2" id="KW-1185">Reference proteome</keyword>
<comment type="caution">
    <text evidence="1">The sequence shown here is derived from an EMBL/GenBank/DDBJ whole genome shotgun (WGS) entry which is preliminary data.</text>
</comment>
<protein>
    <submittedName>
        <fullName evidence="1">Uncharacterized protein</fullName>
    </submittedName>
</protein>
<gene>
    <name evidence="1" type="ORF">QFC20_005716</name>
</gene>
<name>A0ACC2VJV9_9TREE</name>
<dbReference type="EMBL" id="JASBWS010000084">
    <property type="protein sequence ID" value="KAJ9099363.1"/>
    <property type="molecule type" value="Genomic_DNA"/>
</dbReference>
<organism evidence="1 2">
    <name type="scientific">Naganishia adeliensis</name>
    <dbReference type="NCBI Taxonomy" id="92952"/>
    <lineage>
        <taxon>Eukaryota</taxon>
        <taxon>Fungi</taxon>
        <taxon>Dikarya</taxon>
        <taxon>Basidiomycota</taxon>
        <taxon>Agaricomycotina</taxon>
        <taxon>Tremellomycetes</taxon>
        <taxon>Filobasidiales</taxon>
        <taxon>Filobasidiaceae</taxon>
        <taxon>Naganishia</taxon>
    </lineage>
</organism>
<proteinExistence type="predicted"/>